<sequence>PFYFSWAYAAIKPILPTAVIRKVRIYGTDGWKETLLKEINSDDLPAYLGGKRTDPEGNPLCESFSVSDLFHGLNFFIPRLLFTSSPFKTPFLGGYDMNWTLPAWVVIYLPPHPCCNLSLSRTEMGCGGQE</sequence>
<dbReference type="GO" id="GO:0005737">
    <property type="term" value="C:cytoplasm"/>
    <property type="evidence" value="ECO:0007669"/>
    <property type="project" value="TreeGrafter"/>
</dbReference>
<proteinExistence type="predicted"/>
<name>A0A4Y2AXX2_ARAVE</name>
<keyword evidence="3" id="KW-1185">Reference proteome</keyword>
<reference evidence="2 3" key="1">
    <citation type="journal article" date="2019" name="Sci. Rep.">
        <title>Orb-weaving spider Araneus ventricosus genome elucidates the spidroin gene catalogue.</title>
        <authorList>
            <person name="Kono N."/>
            <person name="Nakamura H."/>
            <person name="Ohtoshi R."/>
            <person name="Moran D.A.P."/>
            <person name="Shinohara A."/>
            <person name="Yoshida Y."/>
            <person name="Fujiwara M."/>
            <person name="Mori M."/>
            <person name="Tomita M."/>
            <person name="Arakawa K."/>
        </authorList>
    </citation>
    <scope>NUCLEOTIDE SEQUENCE [LARGE SCALE GENOMIC DNA]</scope>
</reference>
<organism evidence="2 3">
    <name type="scientific">Araneus ventricosus</name>
    <name type="common">Orbweaver spider</name>
    <name type="synonym">Epeira ventricosa</name>
    <dbReference type="NCBI Taxonomy" id="182803"/>
    <lineage>
        <taxon>Eukaryota</taxon>
        <taxon>Metazoa</taxon>
        <taxon>Ecdysozoa</taxon>
        <taxon>Arthropoda</taxon>
        <taxon>Chelicerata</taxon>
        <taxon>Arachnida</taxon>
        <taxon>Araneae</taxon>
        <taxon>Araneomorphae</taxon>
        <taxon>Entelegynae</taxon>
        <taxon>Araneoidea</taxon>
        <taxon>Araneidae</taxon>
        <taxon>Araneus</taxon>
    </lineage>
</organism>
<evidence type="ECO:0000313" key="3">
    <source>
        <dbReference type="Proteomes" id="UP000499080"/>
    </source>
</evidence>
<feature type="non-terminal residue" evidence="2">
    <location>
        <position position="1"/>
    </location>
</feature>
<dbReference type="InterPro" id="IPR001251">
    <property type="entry name" value="CRAL-TRIO_dom"/>
</dbReference>
<evidence type="ECO:0000313" key="2">
    <source>
        <dbReference type="EMBL" id="GBL84911.1"/>
    </source>
</evidence>
<dbReference type="Pfam" id="PF00650">
    <property type="entry name" value="CRAL_TRIO"/>
    <property type="match status" value="1"/>
</dbReference>
<dbReference type="PROSITE" id="PS50191">
    <property type="entry name" value="CRAL_TRIO"/>
    <property type="match status" value="1"/>
</dbReference>
<dbReference type="InterPro" id="IPR051064">
    <property type="entry name" value="SEC14/CRAL-TRIO_domain"/>
</dbReference>
<dbReference type="PANTHER" id="PTHR23324">
    <property type="entry name" value="SEC14 RELATED PROTEIN"/>
    <property type="match status" value="1"/>
</dbReference>
<dbReference type="InterPro" id="IPR036865">
    <property type="entry name" value="CRAL-TRIO_dom_sf"/>
</dbReference>
<dbReference type="OrthoDB" id="1434354at2759"/>
<accession>A0A4Y2AXX2</accession>
<protein>
    <recommendedName>
        <fullName evidence="1">CRAL-TRIO domain-containing protein</fullName>
    </recommendedName>
</protein>
<comment type="caution">
    <text evidence="2">The sequence shown here is derived from an EMBL/GenBank/DDBJ whole genome shotgun (WGS) entry which is preliminary data.</text>
</comment>
<dbReference type="Proteomes" id="UP000499080">
    <property type="component" value="Unassembled WGS sequence"/>
</dbReference>
<dbReference type="PANTHER" id="PTHR23324:SF83">
    <property type="entry name" value="SEC14-LIKE PROTEIN 2"/>
    <property type="match status" value="1"/>
</dbReference>
<gene>
    <name evidence="2" type="ORF">AVEN_77435_1</name>
</gene>
<dbReference type="Gene3D" id="3.40.525.10">
    <property type="entry name" value="CRAL-TRIO lipid binding domain"/>
    <property type="match status" value="1"/>
</dbReference>
<dbReference type="SUPFAM" id="SSF52087">
    <property type="entry name" value="CRAL/TRIO domain"/>
    <property type="match status" value="1"/>
</dbReference>
<dbReference type="EMBL" id="BGPR01081885">
    <property type="protein sequence ID" value="GBL84911.1"/>
    <property type="molecule type" value="Genomic_DNA"/>
</dbReference>
<feature type="domain" description="CRAL-TRIO" evidence="1">
    <location>
        <begin position="1"/>
        <end position="56"/>
    </location>
</feature>
<evidence type="ECO:0000259" key="1">
    <source>
        <dbReference type="PROSITE" id="PS50191"/>
    </source>
</evidence>
<dbReference type="AlphaFoldDB" id="A0A4Y2AXX2"/>